<keyword evidence="2" id="KW-1185">Reference proteome</keyword>
<gene>
    <name evidence="1" type="ORF">PSQ90_15120</name>
</gene>
<evidence type="ECO:0000313" key="2">
    <source>
        <dbReference type="Proteomes" id="UP001222118"/>
    </source>
</evidence>
<protein>
    <recommendedName>
        <fullName evidence="3">Transposase</fullName>
    </recommendedName>
</protein>
<dbReference type="EMBL" id="CP118247">
    <property type="protein sequence ID" value="WDR05583.1"/>
    <property type="molecule type" value="Genomic_DNA"/>
</dbReference>
<name>A0ABY7YW43_9HYPH</name>
<evidence type="ECO:0000313" key="1">
    <source>
        <dbReference type="EMBL" id="WDR05583.1"/>
    </source>
</evidence>
<reference evidence="1 2" key="1">
    <citation type="submission" date="2023-02" db="EMBL/GenBank/DDBJ databases">
        <title>Devosia chondri sp. nov., isolated from the phycosphere of marine algae.</title>
        <authorList>
            <person name="Kim J.M."/>
            <person name="Lee J.K."/>
            <person name="Choi B.J."/>
            <person name="Bayburt H."/>
            <person name="Jeon C.O."/>
        </authorList>
    </citation>
    <scope>NUCLEOTIDE SEQUENCE [LARGE SCALE GENOMIC DNA]</scope>
    <source>
        <strain evidence="1 2">G2-5</strain>
    </source>
</reference>
<evidence type="ECO:0008006" key="3">
    <source>
        <dbReference type="Google" id="ProtNLM"/>
    </source>
</evidence>
<organism evidence="1 2">
    <name type="scientific">Devosia rhodophyticola</name>
    <dbReference type="NCBI Taxonomy" id="3026423"/>
    <lineage>
        <taxon>Bacteria</taxon>
        <taxon>Pseudomonadati</taxon>
        <taxon>Pseudomonadota</taxon>
        <taxon>Alphaproteobacteria</taxon>
        <taxon>Hyphomicrobiales</taxon>
        <taxon>Devosiaceae</taxon>
        <taxon>Devosia</taxon>
    </lineage>
</organism>
<dbReference type="Proteomes" id="UP001222118">
    <property type="component" value="Chromosome"/>
</dbReference>
<proteinExistence type="predicted"/>
<sequence>MLDTPRTIGHQIIQNGFCLGRIASVYGVERRVKLVRRLCGIGGLIPAPSFIDCNQHDDTDSGPNDQWREAFPQRTHAIGTQFFVNFAENIVLGHGTP</sequence>
<accession>A0ABY7YW43</accession>